<keyword evidence="2" id="KW-0472">Membrane</keyword>
<name>A0A0D2IDT7_9EURO</name>
<dbReference type="STRING" id="1442369.A0A0D2IDT7"/>
<feature type="transmembrane region" description="Helical" evidence="2">
    <location>
        <begin position="492"/>
        <end position="514"/>
    </location>
</feature>
<evidence type="ECO:0000256" key="2">
    <source>
        <dbReference type="SAM" id="Phobius"/>
    </source>
</evidence>
<dbReference type="Proteomes" id="UP000053617">
    <property type="component" value="Unassembled WGS sequence"/>
</dbReference>
<proteinExistence type="predicted"/>
<feature type="region of interest" description="Disordered" evidence="1">
    <location>
        <begin position="1"/>
        <end position="60"/>
    </location>
</feature>
<feature type="region of interest" description="Disordered" evidence="1">
    <location>
        <begin position="587"/>
        <end position="607"/>
    </location>
</feature>
<dbReference type="OrthoDB" id="10071171at2759"/>
<reference evidence="3 4" key="1">
    <citation type="submission" date="2015-01" db="EMBL/GenBank/DDBJ databases">
        <title>The Genome Sequence of Rhinocladiella mackenzie CBS 650.93.</title>
        <authorList>
            <consortium name="The Broad Institute Genomics Platform"/>
            <person name="Cuomo C."/>
            <person name="de Hoog S."/>
            <person name="Gorbushina A."/>
            <person name="Stielow B."/>
            <person name="Teixiera M."/>
            <person name="Abouelleil A."/>
            <person name="Chapman S.B."/>
            <person name="Priest M."/>
            <person name="Young S.K."/>
            <person name="Wortman J."/>
            <person name="Nusbaum C."/>
            <person name="Birren B."/>
        </authorList>
    </citation>
    <scope>NUCLEOTIDE SEQUENCE [LARGE SCALE GENOMIC DNA]</scope>
    <source>
        <strain evidence="3 4">CBS 650.93</strain>
    </source>
</reference>
<evidence type="ECO:0000313" key="4">
    <source>
        <dbReference type="Proteomes" id="UP000053617"/>
    </source>
</evidence>
<keyword evidence="2" id="KW-1133">Transmembrane helix</keyword>
<feature type="transmembrane region" description="Helical" evidence="2">
    <location>
        <begin position="526"/>
        <end position="546"/>
    </location>
</feature>
<dbReference type="RefSeq" id="XP_013271110.1">
    <property type="nucleotide sequence ID" value="XM_013415656.1"/>
</dbReference>
<dbReference type="AlphaFoldDB" id="A0A0D2IDT7"/>
<dbReference type="VEuPathDB" id="FungiDB:Z518_07527"/>
<keyword evidence="4" id="KW-1185">Reference proteome</keyword>
<protein>
    <submittedName>
        <fullName evidence="3">Rhinocladiella mackenziei CBS 650.93 unplaced genomic scaffold supercont1.5, whole genome shotgun sequence</fullName>
    </submittedName>
</protein>
<dbReference type="GeneID" id="25295598"/>
<dbReference type="EMBL" id="KN847479">
    <property type="protein sequence ID" value="KIX03974.1"/>
    <property type="molecule type" value="Genomic_DNA"/>
</dbReference>
<sequence>MAEWPPQFTRPGALSLGTENKPYIESLDEVEDDDDENSDLVEEEIQEEGQREPDEEGSDIGKVMRYGQGPGGCLPQATKVEDFCQGVPNASLTTLRSGSRGPALPAVAWLHERGCRGARSDKGPLTANGLYKCLREPRFRLLGPNRSSSPSTCPTWELRGLDSERTSSSEIHQEEPDAERRWIFITDLDPWSILALIGTASKNQIPHLQAAIYKHLVFEPSFGFDIPPDGHFMFRLAFYLPYYALRVSKEPRNDPRMYGNGNPLRGHTDISFLESKHSELPTFLYEAQISCVVAGSDEWTWIAYCFVDTYFDAEHDRETVSSYYKTGSVDQGITQDPLTRGLTLADGNFQNPREYFLTVMRYRLEQIQNEWTQVVDKLNTGIREQEQILLSGSRRPCLSKSRDFVTKVQLLSKKLLFDLSNTVDSCEEFCRQPALDFQSASESTDRRPLLNPIRSILNELRLRKKTLESMADKADNITKALEVHLNTETIQVGHLSVTTMLFISPIALAAGIFSMNDRVIPIPLNFRSFLCILLAFGAMAFVIHLIQSDRLFFPRDMVLWARHMCWEFKLPVPDLRVIRLPRLPMVGKSTGKSPEDEESRGDRASMK</sequence>
<organism evidence="3 4">
    <name type="scientific">Rhinocladiella mackenziei CBS 650.93</name>
    <dbReference type="NCBI Taxonomy" id="1442369"/>
    <lineage>
        <taxon>Eukaryota</taxon>
        <taxon>Fungi</taxon>
        <taxon>Dikarya</taxon>
        <taxon>Ascomycota</taxon>
        <taxon>Pezizomycotina</taxon>
        <taxon>Eurotiomycetes</taxon>
        <taxon>Chaetothyriomycetidae</taxon>
        <taxon>Chaetothyriales</taxon>
        <taxon>Herpotrichiellaceae</taxon>
        <taxon>Rhinocladiella</taxon>
    </lineage>
</organism>
<gene>
    <name evidence="3" type="ORF">Z518_07527</name>
</gene>
<accession>A0A0D2IDT7</accession>
<dbReference type="HOGENOM" id="CLU_025796_0_0_1"/>
<evidence type="ECO:0000313" key="3">
    <source>
        <dbReference type="EMBL" id="KIX03974.1"/>
    </source>
</evidence>
<feature type="compositionally biased region" description="Acidic residues" evidence="1">
    <location>
        <begin position="26"/>
        <end position="58"/>
    </location>
</feature>
<evidence type="ECO:0000256" key="1">
    <source>
        <dbReference type="SAM" id="MobiDB-lite"/>
    </source>
</evidence>
<keyword evidence="2" id="KW-0812">Transmembrane</keyword>